<proteinExistence type="predicted"/>
<organism evidence="3 4">
    <name type="scientific">Clostridium rhizosphaerae</name>
    <dbReference type="NCBI Taxonomy" id="2803861"/>
    <lineage>
        <taxon>Bacteria</taxon>
        <taxon>Bacillati</taxon>
        <taxon>Bacillota</taxon>
        <taxon>Clostridia</taxon>
        <taxon>Eubacteriales</taxon>
        <taxon>Clostridiaceae</taxon>
        <taxon>Clostridium</taxon>
    </lineage>
</organism>
<protein>
    <submittedName>
        <fullName evidence="3">DUF58 domain-containing protein</fullName>
    </submittedName>
</protein>
<feature type="transmembrane region" description="Helical" evidence="1">
    <location>
        <begin position="32"/>
        <end position="50"/>
    </location>
</feature>
<accession>A0ABS1T9B5</accession>
<comment type="caution">
    <text evidence="3">The sequence shown here is derived from an EMBL/GenBank/DDBJ whole genome shotgun (WGS) entry which is preliminary data.</text>
</comment>
<dbReference type="Proteomes" id="UP000632377">
    <property type="component" value="Unassembled WGS sequence"/>
</dbReference>
<evidence type="ECO:0000313" key="4">
    <source>
        <dbReference type="Proteomes" id="UP000632377"/>
    </source>
</evidence>
<dbReference type="PANTHER" id="PTHR34351">
    <property type="entry name" value="SLR1927 PROTEIN-RELATED"/>
    <property type="match status" value="1"/>
</dbReference>
<evidence type="ECO:0000259" key="2">
    <source>
        <dbReference type="Pfam" id="PF01882"/>
    </source>
</evidence>
<dbReference type="RefSeq" id="WP_202747956.1">
    <property type="nucleotide sequence ID" value="NZ_JAESWC010000002.1"/>
</dbReference>
<reference evidence="3 4" key="1">
    <citation type="submission" date="2021-01" db="EMBL/GenBank/DDBJ databases">
        <title>Genome public.</title>
        <authorList>
            <person name="Liu C."/>
            <person name="Sun Q."/>
        </authorList>
    </citation>
    <scope>NUCLEOTIDE SEQUENCE [LARGE SCALE GENOMIC DNA]</scope>
    <source>
        <strain evidence="3 4">YIM B02515</strain>
    </source>
</reference>
<keyword evidence="1" id="KW-0812">Transmembrane</keyword>
<gene>
    <name evidence="3" type="ORF">JK636_06280</name>
</gene>
<keyword evidence="1" id="KW-0472">Membrane</keyword>
<evidence type="ECO:0000256" key="1">
    <source>
        <dbReference type="SAM" id="Phobius"/>
    </source>
</evidence>
<feature type="transmembrane region" description="Helical" evidence="1">
    <location>
        <begin position="7"/>
        <end position="26"/>
    </location>
</feature>
<keyword evidence="4" id="KW-1185">Reference proteome</keyword>
<name>A0ABS1T9B5_9CLOT</name>
<keyword evidence="1" id="KW-1133">Transmembrane helix</keyword>
<evidence type="ECO:0000313" key="3">
    <source>
        <dbReference type="EMBL" id="MBL4935362.1"/>
    </source>
</evidence>
<sequence length="394" mass="45980">MFGFKISIKFIIILILSYVFALIQGGNLPYRIFHGLLLTFLISLIYILLIQKNIHLQMKFDRKIYSADDEQEFITIIKNYGLLPIPYVIINNKALSKINPKYNGDAVWVNSDESKWLRNKVKFNNRGIYNFGEFDISIKDLFSIFERRKNTNLNVLIKVYPKVYQLAKFPANGSDIFKNAVSNKTNIEDLYSTKEIRKYNQGDNLKRVNWKVSAKHGELYVRNLDTVSGEESNMFLNMSRNNFALDQEGIYEEQLIDLCASTINFMQLKGIKTKLFINSSVQRRFDIDSREDFNELMEFFITQKSDGEDDFVRFVNSNLNKIPRLSWIGIITIGVSRELKDNLIMMRDRGYNITVFYSASSLKDLSNMEFLKKIGISCFSFNELIKKQGNRVRI</sequence>
<feature type="domain" description="DUF58" evidence="2">
    <location>
        <begin position="195"/>
        <end position="262"/>
    </location>
</feature>
<dbReference type="EMBL" id="JAESWC010000002">
    <property type="protein sequence ID" value="MBL4935362.1"/>
    <property type="molecule type" value="Genomic_DNA"/>
</dbReference>
<dbReference type="Pfam" id="PF01882">
    <property type="entry name" value="DUF58"/>
    <property type="match status" value="1"/>
</dbReference>
<dbReference type="InterPro" id="IPR002881">
    <property type="entry name" value="DUF58"/>
</dbReference>